<organism evidence="1 2">
    <name type="scientific">Chaetomium globosum (strain ATCC 6205 / CBS 148.51 / DSM 1962 / NBRC 6347 / NRRL 1970)</name>
    <name type="common">Soil fungus</name>
    <dbReference type="NCBI Taxonomy" id="306901"/>
    <lineage>
        <taxon>Eukaryota</taxon>
        <taxon>Fungi</taxon>
        <taxon>Dikarya</taxon>
        <taxon>Ascomycota</taxon>
        <taxon>Pezizomycotina</taxon>
        <taxon>Sordariomycetes</taxon>
        <taxon>Sordariomycetidae</taxon>
        <taxon>Sordariales</taxon>
        <taxon>Chaetomiaceae</taxon>
        <taxon>Chaetomium</taxon>
    </lineage>
</organism>
<sequence>MAWPLSIVSKRWGFQDRGPALAAGGPVRAVLSEEIPENAPPQKTVSLVGLQRTVCLLFGSVISERGVTFSVLRMEVFHLTAVDPRSSPSILSVRMASSDKSALAPPRSYRIDGREVRKFRINHFTNYRGTQYEGTSGPNMTHHSFRGPEPATSPFLALSLLVRRTEESQPYGKTRALEKPGRCQLLVQGGTCSQGSCRCTKKLPLPVASRPPATLAEIGEKLRGFGDQARGVECDQTCKRDLRALVPRPPRYRVGNVETTTHEVRQPLFEKNLTVPSGDISAGPFCREQASSCLKSVLENNCAPLE</sequence>
<evidence type="ECO:0000313" key="2">
    <source>
        <dbReference type="Proteomes" id="UP000001056"/>
    </source>
</evidence>
<dbReference type="EMBL" id="CH408031">
    <property type="protein sequence ID" value="EAQ89715.1"/>
    <property type="molecule type" value="Genomic_DNA"/>
</dbReference>
<dbReference type="HOGENOM" id="CLU_909122_0_0_1"/>
<dbReference type="GeneID" id="4390921"/>
<dbReference type="AlphaFoldDB" id="Q2H4T1"/>
<dbReference type="VEuPathDB" id="FungiDB:CHGG_06334"/>
<gene>
    <name evidence="1" type="ORF">CHGG_06334</name>
</gene>
<protein>
    <submittedName>
        <fullName evidence="1">Uncharacterized protein</fullName>
    </submittedName>
</protein>
<name>Q2H4T1_CHAGB</name>
<proteinExistence type="predicted"/>
<reference evidence="2" key="1">
    <citation type="journal article" date="2015" name="Genome Announc.">
        <title>Draft genome sequence of the cellulolytic fungus Chaetomium globosum.</title>
        <authorList>
            <person name="Cuomo C.A."/>
            <person name="Untereiner W.A."/>
            <person name="Ma L.-J."/>
            <person name="Grabherr M."/>
            <person name="Birren B.W."/>
        </authorList>
    </citation>
    <scope>NUCLEOTIDE SEQUENCE [LARGE SCALE GENOMIC DNA]</scope>
    <source>
        <strain evidence="2">ATCC 6205 / CBS 148.51 / DSM 1962 / NBRC 6347 / NRRL 1970</strain>
    </source>
</reference>
<accession>Q2H4T1</accession>
<dbReference type="Proteomes" id="UP000001056">
    <property type="component" value="Unassembled WGS sequence"/>
</dbReference>
<keyword evidence="2" id="KW-1185">Reference proteome</keyword>
<dbReference type="RefSeq" id="XP_001222429.1">
    <property type="nucleotide sequence ID" value="XM_001222428.1"/>
</dbReference>
<dbReference type="InParanoid" id="Q2H4T1"/>
<evidence type="ECO:0000313" key="1">
    <source>
        <dbReference type="EMBL" id="EAQ89715.1"/>
    </source>
</evidence>